<reference evidence="1 2" key="2">
    <citation type="journal article" date="2012" name="Proc. Natl. Acad. Sci. U.S.A.">
        <title>Antigenic diversity is generated by distinct evolutionary mechanisms in African trypanosome species.</title>
        <authorList>
            <person name="Jackson A.P."/>
            <person name="Berry A."/>
            <person name="Aslett M."/>
            <person name="Allison H.C."/>
            <person name="Burton P."/>
            <person name="Vavrova-Anderson J."/>
            <person name="Brown R."/>
            <person name="Browne H."/>
            <person name="Corton N."/>
            <person name="Hauser H."/>
            <person name="Gamble J."/>
            <person name="Gilderthorp R."/>
            <person name="Marcello L."/>
            <person name="McQuillan J."/>
            <person name="Otto T.D."/>
            <person name="Quail M.A."/>
            <person name="Sanders M.J."/>
            <person name="van Tonder A."/>
            <person name="Ginger M.L."/>
            <person name="Field M.C."/>
            <person name="Barry J.D."/>
            <person name="Hertz-Fowler C."/>
            <person name="Berriman M."/>
        </authorList>
    </citation>
    <scope>NUCLEOTIDE SEQUENCE [LARGE SCALE GENOMIC DNA]</scope>
    <source>
        <strain evidence="1 2">IL3000</strain>
    </source>
</reference>
<dbReference type="Proteomes" id="UP000000702">
    <property type="component" value="Unassembled WGS sequence"/>
</dbReference>
<dbReference type="EMBL" id="CAEQ01002560">
    <property type="protein sequence ID" value="CCD17058.1"/>
    <property type="molecule type" value="Genomic_DNA"/>
</dbReference>
<proteinExistence type="predicted"/>
<evidence type="ECO:0000313" key="2">
    <source>
        <dbReference type="Proteomes" id="UP000000702"/>
    </source>
</evidence>
<organism evidence="1 2">
    <name type="scientific">Trypanosoma congolense (strain IL3000)</name>
    <dbReference type="NCBI Taxonomy" id="1068625"/>
    <lineage>
        <taxon>Eukaryota</taxon>
        <taxon>Discoba</taxon>
        <taxon>Euglenozoa</taxon>
        <taxon>Kinetoplastea</taxon>
        <taxon>Metakinetoplastina</taxon>
        <taxon>Trypanosomatida</taxon>
        <taxon>Trypanosomatidae</taxon>
        <taxon>Trypanosoma</taxon>
        <taxon>Nannomonas</taxon>
    </lineage>
</organism>
<comment type="caution">
    <text evidence="1">The sequence shown here is derived from an EMBL/GenBank/DDBJ whole genome shotgun (WGS) entry which is preliminary data.</text>
</comment>
<keyword evidence="2" id="KW-1185">Reference proteome</keyword>
<accession>F9WIB2</accession>
<dbReference type="AlphaFoldDB" id="F9WIB2"/>
<sequence>MRKSKTFGAELTSLIGESVKQEKATHHRHAANSSFPCSSLLLISNPMLLRHWAYLRSFRKHSHRTPLLLHSAFKLIVTLKIYFRPFIPSMRPLPSTHIYYQLKAVIGLSQVGTALPDGGMPINRAAVRS</sequence>
<gene>
    <name evidence="1" type="ORF">TCIL3000_0_19150</name>
</gene>
<evidence type="ECO:0000313" key="1">
    <source>
        <dbReference type="EMBL" id="CCD17058.1"/>
    </source>
</evidence>
<name>F9WIB2_TRYCI</name>
<reference evidence="2" key="1">
    <citation type="submission" date="2011-07" db="EMBL/GenBank/DDBJ databases">
        <title>Divergent evolution of antigenic variation in African trypanosomes.</title>
        <authorList>
            <person name="Jackson A.P."/>
            <person name="Berry A."/>
            <person name="Allison H.C."/>
            <person name="Burton P."/>
            <person name="Anderson J."/>
            <person name="Aslett M."/>
            <person name="Brown R."/>
            <person name="Corton N."/>
            <person name="Harris D."/>
            <person name="Hauser H."/>
            <person name="Gamble J."/>
            <person name="Gilderthorp R."/>
            <person name="McQuillan J."/>
            <person name="Quail M.A."/>
            <person name="Sanders M."/>
            <person name="Van Tonder A."/>
            <person name="Ginger M.L."/>
            <person name="Donelson J.E."/>
            <person name="Field M.C."/>
            <person name="Barry J.D."/>
            <person name="Berriman M."/>
            <person name="Hertz-Fowler C."/>
        </authorList>
    </citation>
    <scope>NUCLEOTIDE SEQUENCE [LARGE SCALE GENOMIC DNA]</scope>
    <source>
        <strain evidence="2">IL3000</strain>
    </source>
</reference>
<protein>
    <submittedName>
        <fullName evidence="1">Uncharacterized protein</fullName>
    </submittedName>
</protein>